<dbReference type="AlphaFoldDB" id="A0A6A6BFA9"/>
<evidence type="ECO:0000313" key="4">
    <source>
        <dbReference type="Proteomes" id="UP000799438"/>
    </source>
</evidence>
<proteinExistence type="predicted"/>
<dbReference type="GeneID" id="54297925"/>
<name>A0A6A6BFA9_9PEZI</name>
<feature type="compositionally biased region" description="Basic and acidic residues" evidence="1">
    <location>
        <begin position="365"/>
        <end position="374"/>
    </location>
</feature>
<reference evidence="3" key="1">
    <citation type="journal article" date="2020" name="Stud. Mycol.">
        <title>101 Dothideomycetes genomes: a test case for predicting lifestyles and emergence of pathogens.</title>
        <authorList>
            <person name="Haridas S."/>
            <person name="Albert R."/>
            <person name="Binder M."/>
            <person name="Bloem J."/>
            <person name="Labutti K."/>
            <person name="Salamov A."/>
            <person name="Andreopoulos B."/>
            <person name="Baker S."/>
            <person name="Barry K."/>
            <person name="Bills G."/>
            <person name="Bluhm B."/>
            <person name="Cannon C."/>
            <person name="Castanera R."/>
            <person name="Culley D."/>
            <person name="Daum C."/>
            <person name="Ezra D."/>
            <person name="Gonzalez J."/>
            <person name="Henrissat B."/>
            <person name="Kuo A."/>
            <person name="Liang C."/>
            <person name="Lipzen A."/>
            <person name="Lutzoni F."/>
            <person name="Magnuson J."/>
            <person name="Mondo S."/>
            <person name="Nolan M."/>
            <person name="Ohm R."/>
            <person name="Pangilinan J."/>
            <person name="Park H.-J."/>
            <person name="Ramirez L."/>
            <person name="Alfaro M."/>
            <person name="Sun H."/>
            <person name="Tritt A."/>
            <person name="Yoshinaga Y."/>
            <person name="Zwiers L.-H."/>
            <person name="Turgeon B."/>
            <person name="Goodwin S."/>
            <person name="Spatafora J."/>
            <person name="Crous P."/>
            <person name="Grigoriev I."/>
        </authorList>
    </citation>
    <scope>NUCLEOTIDE SEQUENCE</scope>
    <source>
        <strain evidence="3">CBS 121167</strain>
    </source>
</reference>
<evidence type="ECO:0000256" key="1">
    <source>
        <dbReference type="SAM" id="MobiDB-lite"/>
    </source>
</evidence>
<accession>A0A6A6BFA9</accession>
<keyword evidence="2" id="KW-0472">Membrane</keyword>
<evidence type="ECO:0000313" key="3">
    <source>
        <dbReference type="EMBL" id="KAF2141995.1"/>
    </source>
</evidence>
<feature type="region of interest" description="Disordered" evidence="1">
    <location>
        <begin position="304"/>
        <end position="374"/>
    </location>
</feature>
<evidence type="ECO:0000256" key="2">
    <source>
        <dbReference type="SAM" id="Phobius"/>
    </source>
</evidence>
<evidence type="ECO:0008006" key="5">
    <source>
        <dbReference type="Google" id="ProtNLM"/>
    </source>
</evidence>
<feature type="transmembrane region" description="Helical" evidence="2">
    <location>
        <begin position="174"/>
        <end position="196"/>
    </location>
</feature>
<dbReference type="Proteomes" id="UP000799438">
    <property type="component" value="Unassembled WGS sequence"/>
</dbReference>
<dbReference type="OrthoDB" id="5352400at2759"/>
<keyword evidence="2" id="KW-0812">Transmembrane</keyword>
<dbReference type="RefSeq" id="XP_033397707.1">
    <property type="nucleotide sequence ID" value="XM_033540429.1"/>
</dbReference>
<keyword evidence="4" id="KW-1185">Reference proteome</keyword>
<feature type="transmembrane region" description="Helical" evidence="2">
    <location>
        <begin position="77"/>
        <end position="97"/>
    </location>
</feature>
<organism evidence="3 4">
    <name type="scientific">Aplosporella prunicola CBS 121167</name>
    <dbReference type="NCBI Taxonomy" id="1176127"/>
    <lineage>
        <taxon>Eukaryota</taxon>
        <taxon>Fungi</taxon>
        <taxon>Dikarya</taxon>
        <taxon>Ascomycota</taxon>
        <taxon>Pezizomycotina</taxon>
        <taxon>Dothideomycetes</taxon>
        <taxon>Dothideomycetes incertae sedis</taxon>
        <taxon>Botryosphaeriales</taxon>
        <taxon>Aplosporellaceae</taxon>
        <taxon>Aplosporella</taxon>
    </lineage>
</organism>
<feature type="transmembrane region" description="Helical" evidence="2">
    <location>
        <begin position="109"/>
        <end position="127"/>
    </location>
</feature>
<keyword evidence="2" id="KW-1133">Transmembrane helix</keyword>
<dbReference type="EMBL" id="ML995485">
    <property type="protein sequence ID" value="KAF2141995.1"/>
    <property type="molecule type" value="Genomic_DNA"/>
</dbReference>
<feature type="compositionally biased region" description="Polar residues" evidence="1">
    <location>
        <begin position="319"/>
        <end position="334"/>
    </location>
</feature>
<gene>
    <name evidence="3" type="ORF">K452DRAFT_287187</name>
</gene>
<protein>
    <recommendedName>
        <fullName evidence="5">MARVEL domain-containing protein</fullName>
    </recommendedName>
</protein>
<feature type="transmembrane region" description="Helical" evidence="2">
    <location>
        <begin position="15"/>
        <end position="37"/>
    </location>
</feature>
<sequence length="374" mass="41263">MGNFFISRSWRTRNIMIACLVIEFAFTVAVLTLFGIASPNLYRTKLWQEGYDLGFNSAPNAILYAMANYRPVNIPMVWSQFLTTWNLVISVLSMFILLTKTTLFTMHMFYPILSLLTHIACLAIYSVSLHGQIGHDTIDRDHPSTGLPWYIGHSCGMSSTNKIKGYCLQAKASFVMTILMVILFSIYIILAIHSMIPTKEQRLRHVSKVQEKSDRKSKIAALQAETLEAQASLSQYWAAQGHQYPLTPGTMGPRSARFATSPHPYSPAPYSAGGPFVTQGPYSPGIAYAQSPISPVSPYQQWQAAYGPPTSPAAPPATHYTSNGDVDYSKQQWEMHQWPASAGTHGAVKSPVHSTASGGSAVRAPSDDLPLRER</sequence>